<protein>
    <recommendedName>
        <fullName evidence="3 6">WD repeat-containing protein 76</fullName>
    </recommendedName>
</protein>
<dbReference type="GO" id="GO:0005634">
    <property type="term" value="C:nucleus"/>
    <property type="evidence" value="ECO:0007669"/>
    <property type="project" value="TreeGrafter"/>
</dbReference>
<comment type="caution">
    <text evidence="8">The sequence shown here is derived from an EMBL/GenBank/DDBJ whole genome shotgun (WGS) entry which is preliminary data.</text>
</comment>
<dbReference type="Gene3D" id="2.130.10.10">
    <property type="entry name" value="YVTN repeat-like/Quinoprotein amine dehydrogenase"/>
    <property type="match status" value="1"/>
</dbReference>
<keyword evidence="9" id="KW-1185">Reference proteome</keyword>
<dbReference type="Proteomes" id="UP001066276">
    <property type="component" value="Chromosome 3_2"/>
</dbReference>
<dbReference type="Pfam" id="PF00400">
    <property type="entry name" value="WD40"/>
    <property type="match status" value="1"/>
</dbReference>
<dbReference type="InterPro" id="IPR036322">
    <property type="entry name" value="WD40_repeat_dom_sf"/>
</dbReference>
<name>A0AAV7TRU8_PLEWA</name>
<evidence type="ECO:0000256" key="3">
    <source>
        <dbReference type="ARBA" id="ARBA00021234"/>
    </source>
</evidence>
<evidence type="ECO:0000313" key="9">
    <source>
        <dbReference type="Proteomes" id="UP001066276"/>
    </source>
</evidence>
<keyword evidence="5" id="KW-0677">Repeat</keyword>
<dbReference type="SUPFAM" id="SSF50978">
    <property type="entry name" value="WD40 repeat-like"/>
    <property type="match status" value="1"/>
</dbReference>
<feature type="compositionally biased region" description="Basic and acidic residues" evidence="7">
    <location>
        <begin position="67"/>
        <end position="80"/>
    </location>
</feature>
<evidence type="ECO:0000256" key="1">
    <source>
        <dbReference type="ARBA" id="ARBA00002530"/>
    </source>
</evidence>
<keyword evidence="4 6" id="KW-0853">WD repeat</keyword>
<organism evidence="8 9">
    <name type="scientific">Pleurodeles waltl</name>
    <name type="common">Iberian ribbed newt</name>
    <dbReference type="NCBI Taxonomy" id="8319"/>
    <lineage>
        <taxon>Eukaryota</taxon>
        <taxon>Metazoa</taxon>
        <taxon>Chordata</taxon>
        <taxon>Craniata</taxon>
        <taxon>Vertebrata</taxon>
        <taxon>Euteleostomi</taxon>
        <taxon>Amphibia</taxon>
        <taxon>Batrachia</taxon>
        <taxon>Caudata</taxon>
        <taxon>Salamandroidea</taxon>
        <taxon>Salamandridae</taxon>
        <taxon>Pleurodelinae</taxon>
        <taxon>Pleurodeles</taxon>
    </lineage>
</organism>
<dbReference type="EMBL" id="JANPWB010000006">
    <property type="protein sequence ID" value="KAJ1179158.1"/>
    <property type="molecule type" value="Genomic_DNA"/>
</dbReference>
<proteinExistence type="inferred from homology"/>
<dbReference type="PANTHER" id="PTHR14773">
    <property type="entry name" value="WD REPEAT-CONTAINING PROTEIN 76"/>
    <property type="match status" value="1"/>
</dbReference>
<dbReference type="InterPro" id="IPR001680">
    <property type="entry name" value="WD40_rpt"/>
</dbReference>
<dbReference type="GO" id="GO:2000001">
    <property type="term" value="P:regulation of DNA damage checkpoint"/>
    <property type="evidence" value="ECO:0007669"/>
    <property type="project" value="TreeGrafter"/>
</dbReference>
<comment type="subunit">
    <text evidence="6">Interacts with CUL4A and/or CUL4B.</text>
</comment>
<sequence length="592" mass="65767">MEGIATVVPSLEKFSPGALQRVQEQTPKEKPGVEYAPRRSVRITLERLAATRSSTPVPTQKRGPQKRLLEAYSKSEEPSMKKKVRAQRKPHTLAADSDSGSDRDDHSEDSDAGGTMLGALAPLSEYEKKRLQNIKDNAKFFAALNLLETAATLKKKTKVKIPSRQAKRTLPKVQEVNGVRRRSMRLQRVDPSGTPLPEPAVQWNPQSSDDNPMKPVGPLDMKPTHEVEDEAVMLDFLHEWKKASQEMPSCAMKQPLSSLKGYKARLRSMTLVEERVAKVTKNRIFSLAIHPSETRTLVAAGDKWGEVGVWHLGQESADEGVYKFEPHSRPVGCLHFSPSHPAHLLSVSYDGTLRCGDVTKAVFDEVYRDEAASFSSFDFLSDDCFKLLVGLWDGDVAVVDRRTPGTSCELLAQVNSKTVRTVHVHPVDRNYIMTAGAGDVSIYDVRRLKPKGMRPVASLLGNTKSVGSAYFSPITGNRVVTICADDRIRVYDTTSLHAEAPPLLLSLKHNNNTGRWLTRFRPVWDPRQEDCFVVGSMVQPRQIEVFHESGELVHAFTDADYLGSVCSINVMHPTKNILVGGNSSGRLHVFMD</sequence>
<comment type="similarity">
    <text evidence="2 6">Belongs to the WD repeat DDB2/WDR76 family.</text>
</comment>
<feature type="region of interest" description="Disordered" evidence="7">
    <location>
        <begin position="189"/>
        <end position="213"/>
    </location>
</feature>
<dbReference type="PANTHER" id="PTHR14773:SF0">
    <property type="entry name" value="WD REPEAT-CONTAINING PROTEIN 76"/>
    <property type="match status" value="1"/>
</dbReference>
<evidence type="ECO:0000256" key="5">
    <source>
        <dbReference type="ARBA" id="ARBA00022737"/>
    </source>
</evidence>
<evidence type="ECO:0000256" key="6">
    <source>
        <dbReference type="RuleBase" id="RU365004"/>
    </source>
</evidence>
<dbReference type="FunFam" id="2.130.10.10:FF:000180">
    <property type="entry name" value="WD repeat-containing protein 76"/>
    <property type="match status" value="1"/>
</dbReference>
<evidence type="ECO:0000256" key="2">
    <source>
        <dbReference type="ARBA" id="ARBA00005434"/>
    </source>
</evidence>
<gene>
    <name evidence="8" type="ORF">NDU88_004394</name>
</gene>
<dbReference type="SMART" id="SM00320">
    <property type="entry name" value="WD40"/>
    <property type="match status" value="6"/>
</dbReference>
<feature type="compositionally biased region" description="Basic residues" evidence="7">
    <location>
        <begin position="81"/>
        <end position="91"/>
    </location>
</feature>
<reference evidence="8" key="1">
    <citation type="journal article" date="2022" name="bioRxiv">
        <title>Sequencing and chromosome-scale assembly of the giantPleurodeles waltlgenome.</title>
        <authorList>
            <person name="Brown T."/>
            <person name="Elewa A."/>
            <person name="Iarovenko S."/>
            <person name="Subramanian E."/>
            <person name="Araus A.J."/>
            <person name="Petzold A."/>
            <person name="Susuki M."/>
            <person name="Suzuki K.-i.T."/>
            <person name="Hayashi T."/>
            <person name="Toyoda A."/>
            <person name="Oliveira C."/>
            <person name="Osipova E."/>
            <person name="Leigh N.D."/>
            <person name="Simon A."/>
            <person name="Yun M.H."/>
        </authorList>
    </citation>
    <scope>NUCLEOTIDE SEQUENCE</scope>
    <source>
        <strain evidence="8">20211129_DDA</strain>
        <tissue evidence="8">Liver</tissue>
    </source>
</reference>
<comment type="function">
    <text evidence="1 6">Specifically binds 5-hydroxymethylcytosine (5hmC), suggesting that it acts as a specific reader of 5hmC.</text>
</comment>
<accession>A0AAV7TRU8</accession>
<evidence type="ECO:0000256" key="7">
    <source>
        <dbReference type="SAM" id="MobiDB-lite"/>
    </source>
</evidence>
<evidence type="ECO:0000313" key="8">
    <source>
        <dbReference type="EMBL" id="KAJ1179158.1"/>
    </source>
</evidence>
<feature type="region of interest" description="Disordered" evidence="7">
    <location>
        <begin position="18"/>
        <end position="116"/>
    </location>
</feature>
<dbReference type="InterPro" id="IPR050853">
    <property type="entry name" value="WD_repeat_DNA-damage-binding"/>
</dbReference>
<evidence type="ECO:0000256" key="4">
    <source>
        <dbReference type="ARBA" id="ARBA00022574"/>
    </source>
</evidence>
<dbReference type="GO" id="GO:0003677">
    <property type="term" value="F:DNA binding"/>
    <property type="evidence" value="ECO:0007669"/>
    <property type="project" value="TreeGrafter"/>
</dbReference>
<dbReference type="InterPro" id="IPR015943">
    <property type="entry name" value="WD40/YVTN_repeat-like_dom_sf"/>
</dbReference>
<dbReference type="AlphaFoldDB" id="A0AAV7TRU8"/>